<proteinExistence type="predicted"/>
<protein>
    <recommendedName>
        <fullName evidence="4">Secreted protein</fullName>
    </recommendedName>
</protein>
<accession>A0A3Q9C5U4</accession>
<dbReference type="EMBL" id="CP034463">
    <property type="protein sequence ID" value="AZP20011.1"/>
    <property type="molecule type" value="Genomic_DNA"/>
</dbReference>
<evidence type="ECO:0008006" key="4">
    <source>
        <dbReference type="Google" id="ProtNLM"/>
    </source>
</evidence>
<organism evidence="2 3">
    <name type="scientific">Streptomyces aquilus</name>
    <dbReference type="NCBI Taxonomy" id="2548456"/>
    <lineage>
        <taxon>Bacteria</taxon>
        <taxon>Bacillati</taxon>
        <taxon>Actinomycetota</taxon>
        <taxon>Actinomycetes</taxon>
        <taxon>Kitasatosporales</taxon>
        <taxon>Streptomycetaceae</taxon>
        <taxon>Streptomyces</taxon>
    </lineage>
</organism>
<sequence>MTTIRWGALLATAAVLALAGCTESDGGAASCAGLVRYDGRGYLPTEKSVFTVGERLGTVRVEPCDDTGDGVYDGSGEHETNAYAIEGVDPTESIAVGDSRADAAPMTVHR</sequence>
<feature type="signal peptide" evidence="1">
    <location>
        <begin position="1"/>
        <end position="19"/>
    </location>
</feature>
<evidence type="ECO:0000313" key="2">
    <source>
        <dbReference type="EMBL" id="AZP20011.1"/>
    </source>
</evidence>
<dbReference type="AlphaFoldDB" id="A0A3Q9C5U4"/>
<dbReference type="PROSITE" id="PS51257">
    <property type="entry name" value="PROKAR_LIPOPROTEIN"/>
    <property type="match status" value="1"/>
</dbReference>
<dbReference type="Proteomes" id="UP000280197">
    <property type="component" value="Chromosome"/>
</dbReference>
<gene>
    <name evidence="2" type="ORF">EJC51_30415</name>
</gene>
<dbReference type="KEGG" id="saqu:EJC51_30415"/>
<keyword evidence="3" id="KW-1185">Reference proteome</keyword>
<feature type="chain" id="PRO_5039252428" description="Secreted protein" evidence="1">
    <location>
        <begin position="20"/>
        <end position="110"/>
    </location>
</feature>
<keyword evidence="1" id="KW-0732">Signal</keyword>
<dbReference type="Pfam" id="PF19797">
    <property type="entry name" value="DUF6281"/>
    <property type="match status" value="1"/>
</dbReference>
<dbReference type="RefSeq" id="WP_126273993.1">
    <property type="nucleotide sequence ID" value="NZ_CP034463.1"/>
</dbReference>
<name>A0A3Q9C5U4_9ACTN</name>
<evidence type="ECO:0000256" key="1">
    <source>
        <dbReference type="SAM" id="SignalP"/>
    </source>
</evidence>
<reference evidence="2 3" key="1">
    <citation type="submission" date="2018-12" db="EMBL/GenBank/DDBJ databases">
        <authorList>
            <person name="Li K."/>
        </authorList>
    </citation>
    <scope>NUCLEOTIDE SEQUENCE [LARGE SCALE GENOMIC DNA]</scope>
    <source>
        <strain evidence="3">CR22</strain>
    </source>
</reference>
<evidence type="ECO:0000313" key="3">
    <source>
        <dbReference type="Proteomes" id="UP000280197"/>
    </source>
</evidence>
<dbReference type="InterPro" id="IPR046248">
    <property type="entry name" value="DUF6281"/>
</dbReference>